<accession>A0A2B7X852</accession>
<evidence type="ECO:0000256" key="1">
    <source>
        <dbReference type="SAM" id="MobiDB-lite"/>
    </source>
</evidence>
<organism evidence="2 3">
    <name type="scientific">Blastomyces parvus</name>
    <dbReference type="NCBI Taxonomy" id="2060905"/>
    <lineage>
        <taxon>Eukaryota</taxon>
        <taxon>Fungi</taxon>
        <taxon>Dikarya</taxon>
        <taxon>Ascomycota</taxon>
        <taxon>Pezizomycotina</taxon>
        <taxon>Eurotiomycetes</taxon>
        <taxon>Eurotiomycetidae</taxon>
        <taxon>Onygenales</taxon>
        <taxon>Ajellomycetaceae</taxon>
        <taxon>Blastomyces</taxon>
    </lineage>
</organism>
<reference evidence="2 3" key="1">
    <citation type="submission" date="2017-10" db="EMBL/GenBank/DDBJ databases">
        <title>Comparative genomics in systemic dimorphic fungi from Ajellomycetaceae.</title>
        <authorList>
            <person name="Munoz J.F."/>
            <person name="Mcewen J.G."/>
            <person name="Clay O.K."/>
            <person name="Cuomo C.A."/>
        </authorList>
    </citation>
    <scope>NUCLEOTIDE SEQUENCE [LARGE SCALE GENOMIC DNA]</scope>
    <source>
        <strain evidence="2 3">UAMH130</strain>
    </source>
</reference>
<evidence type="ECO:0000313" key="2">
    <source>
        <dbReference type="EMBL" id="PGH04838.1"/>
    </source>
</evidence>
<dbReference type="OrthoDB" id="4187378at2759"/>
<gene>
    <name evidence="2" type="ORF">GX51_03325</name>
</gene>
<comment type="caution">
    <text evidence="2">The sequence shown here is derived from an EMBL/GenBank/DDBJ whole genome shotgun (WGS) entry which is preliminary data.</text>
</comment>
<dbReference type="AlphaFoldDB" id="A0A2B7X852"/>
<feature type="region of interest" description="Disordered" evidence="1">
    <location>
        <begin position="158"/>
        <end position="178"/>
    </location>
</feature>
<feature type="compositionally biased region" description="Polar residues" evidence="1">
    <location>
        <begin position="166"/>
        <end position="178"/>
    </location>
</feature>
<dbReference type="Proteomes" id="UP000224080">
    <property type="component" value="Unassembled WGS sequence"/>
</dbReference>
<proteinExistence type="predicted"/>
<sequence length="201" mass="22489">MKSAFAGNTDAMIGSIHHGASPCCWHGIPSLTPQLEASIRLAQPIPLAEWKAFRECRALQTIEYLQENPSIFQFDPDPKEHFAEGFIDPRVLTLSPSPKAEARVYYNSHISDQQQDITQDDFYYSLSDSSLDYSSSPYLAGYDIEDFLRCTVDEAQPATTVREENTSPSGQSPAHSLSESYTSNLFCSHCGKELKRPCDLR</sequence>
<dbReference type="EMBL" id="PDNC01000035">
    <property type="protein sequence ID" value="PGH04838.1"/>
    <property type="molecule type" value="Genomic_DNA"/>
</dbReference>
<evidence type="ECO:0000313" key="3">
    <source>
        <dbReference type="Proteomes" id="UP000224080"/>
    </source>
</evidence>
<dbReference type="STRING" id="2060905.A0A2B7X852"/>
<name>A0A2B7X852_9EURO</name>
<protein>
    <submittedName>
        <fullName evidence="2">Uncharacterized protein</fullName>
    </submittedName>
</protein>
<keyword evidence="3" id="KW-1185">Reference proteome</keyword>